<dbReference type="InterPro" id="IPR025241">
    <property type="entry name" value="DUF4190"/>
</dbReference>
<reference evidence="4" key="1">
    <citation type="submission" date="2020-05" db="EMBL/GenBank/DDBJ databases">
        <authorList>
            <person name="Chiriac C."/>
            <person name="Salcher M."/>
            <person name="Ghai R."/>
            <person name="Kavagutti S V."/>
        </authorList>
    </citation>
    <scope>NUCLEOTIDE SEQUENCE</scope>
</reference>
<evidence type="ECO:0000256" key="2">
    <source>
        <dbReference type="SAM" id="Phobius"/>
    </source>
</evidence>
<keyword evidence="2" id="KW-0472">Membrane</keyword>
<name>A0A6J7Q574_9ZZZZ</name>
<feature type="compositionally biased region" description="Pro residues" evidence="1">
    <location>
        <begin position="23"/>
        <end position="49"/>
    </location>
</feature>
<gene>
    <name evidence="4" type="ORF">UFOPK4061_00928</name>
</gene>
<dbReference type="AlphaFoldDB" id="A0A6J7Q574"/>
<evidence type="ECO:0000313" key="4">
    <source>
        <dbReference type="EMBL" id="CAB5012181.1"/>
    </source>
</evidence>
<dbReference type="Pfam" id="PF13828">
    <property type="entry name" value="DUF4190"/>
    <property type="match status" value="1"/>
</dbReference>
<keyword evidence="2" id="KW-0812">Transmembrane</keyword>
<sequence>MSDESPKNPLDLPAVPMVPFGAPVPPPGGAVPPPGAPVPPPGAPVPPPGASMRPPGVPATVVATGDNSMGVLALIAGILGFTCMPFIGAILAIIFGRIGIKKAEQGLATNGAMARVGFWLGVISLVLSAIGFAIIIILTIVAAIAGGDGTCGIGNNPPCNV</sequence>
<evidence type="ECO:0000259" key="3">
    <source>
        <dbReference type="Pfam" id="PF13828"/>
    </source>
</evidence>
<feature type="transmembrane region" description="Helical" evidence="2">
    <location>
        <begin position="116"/>
        <end position="145"/>
    </location>
</feature>
<keyword evidence="2" id="KW-1133">Transmembrane helix</keyword>
<accession>A0A6J7Q574</accession>
<feature type="transmembrane region" description="Helical" evidence="2">
    <location>
        <begin position="71"/>
        <end position="95"/>
    </location>
</feature>
<feature type="region of interest" description="Disordered" evidence="1">
    <location>
        <begin position="23"/>
        <end position="51"/>
    </location>
</feature>
<evidence type="ECO:0000256" key="1">
    <source>
        <dbReference type="SAM" id="MobiDB-lite"/>
    </source>
</evidence>
<proteinExistence type="predicted"/>
<feature type="domain" description="DUF4190" evidence="3">
    <location>
        <begin position="69"/>
        <end position="130"/>
    </location>
</feature>
<protein>
    <submittedName>
        <fullName evidence="4">Unannotated protein</fullName>
    </submittedName>
</protein>
<dbReference type="EMBL" id="CAFBPD010000155">
    <property type="protein sequence ID" value="CAB5012181.1"/>
    <property type="molecule type" value="Genomic_DNA"/>
</dbReference>
<organism evidence="4">
    <name type="scientific">freshwater metagenome</name>
    <dbReference type="NCBI Taxonomy" id="449393"/>
    <lineage>
        <taxon>unclassified sequences</taxon>
        <taxon>metagenomes</taxon>
        <taxon>ecological metagenomes</taxon>
    </lineage>
</organism>